<evidence type="ECO:0000256" key="3">
    <source>
        <dbReference type="ARBA" id="ARBA00011649"/>
    </source>
</evidence>
<evidence type="ECO:0000256" key="9">
    <source>
        <dbReference type="ARBA" id="ARBA00022714"/>
    </source>
</evidence>
<evidence type="ECO:0000256" key="6">
    <source>
        <dbReference type="ARBA" id="ARBA00022448"/>
    </source>
</evidence>
<keyword evidence="14" id="KW-0408">Iron</keyword>
<evidence type="ECO:0000313" key="23">
    <source>
        <dbReference type="EMBL" id="STX40942.1"/>
    </source>
</evidence>
<keyword evidence="11" id="KW-1278">Translocase</keyword>
<keyword evidence="24" id="KW-1185">Reference proteome</keyword>
<evidence type="ECO:0000256" key="16">
    <source>
        <dbReference type="ARBA" id="ARBA00023136"/>
    </source>
</evidence>
<dbReference type="CDD" id="cd03470">
    <property type="entry name" value="Rieske_cytochrome_bc1"/>
    <property type="match status" value="1"/>
</dbReference>
<evidence type="ECO:0000256" key="2">
    <source>
        <dbReference type="ARBA" id="ARBA00004162"/>
    </source>
</evidence>
<evidence type="ECO:0000256" key="11">
    <source>
        <dbReference type="ARBA" id="ARBA00022967"/>
    </source>
</evidence>
<comment type="subcellular location">
    <subcellularLocation>
        <location evidence="2">Cell membrane</location>
        <topology evidence="2">Single-pass membrane protein</topology>
    </subcellularLocation>
</comment>
<dbReference type="Gene3D" id="2.102.10.10">
    <property type="entry name" value="Rieske [2Fe-2S] iron-sulphur domain"/>
    <property type="match status" value="1"/>
</dbReference>
<keyword evidence="16" id="KW-0472">Membrane</keyword>
<keyword evidence="6 19" id="KW-0813">Transport</keyword>
<evidence type="ECO:0000256" key="13">
    <source>
        <dbReference type="ARBA" id="ARBA00022989"/>
    </source>
</evidence>
<comment type="function">
    <text evidence="1">Component of the ubiquinol-cytochrome c reductase complex (complex III or cytochrome b-c1 complex), which is a respiratory chain that generates an electrochemical potential coupled to ATP synthesis.</text>
</comment>
<evidence type="ECO:0000256" key="4">
    <source>
        <dbReference type="ARBA" id="ARBA00012951"/>
    </source>
</evidence>
<dbReference type="Proteomes" id="UP000254677">
    <property type="component" value="Unassembled WGS sequence"/>
</dbReference>
<keyword evidence="15" id="KW-0411">Iron-sulfur</keyword>
<evidence type="ECO:0000256" key="20">
    <source>
        <dbReference type="RuleBase" id="RU004497"/>
    </source>
</evidence>
<dbReference type="SUPFAM" id="SSF50022">
    <property type="entry name" value="ISP domain"/>
    <property type="match status" value="1"/>
</dbReference>
<keyword evidence="9" id="KW-0001">2Fe-2S</keyword>
<keyword evidence="17" id="KW-1015">Disulfide bond</keyword>
<dbReference type="InterPro" id="IPR014349">
    <property type="entry name" value="Rieske_Fe-S_prot"/>
</dbReference>
<feature type="domain" description="Rieske" evidence="22">
    <location>
        <begin position="100"/>
        <end position="203"/>
    </location>
</feature>
<dbReference type="GO" id="GO:0005886">
    <property type="term" value="C:plasma membrane"/>
    <property type="evidence" value="ECO:0007669"/>
    <property type="project" value="UniProtKB-SubCell"/>
</dbReference>
<dbReference type="InterPro" id="IPR006317">
    <property type="entry name" value="Ubiquinol_cyt_c_Rdtase_Fe-S-su"/>
</dbReference>
<comment type="catalytic activity">
    <reaction evidence="18 19">
        <text>a quinol + 2 Fe(III)-[cytochrome c](out) = a quinone + 2 Fe(II)-[cytochrome c](out) + 2 H(+)(out)</text>
        <dbReference type="Rhea" id="RHEA:11484"/>
        <dbReference type="Rhea" id="RHEA-COMP:10350"/>
        <dbReference type="Rhea" id="RHEA-COMP:14399"/>
        <dbReference type="ChEBI" id="CHEBI:15378"/>
        <dbReference type="ChEBI" id="CHEBI:24646"/>
        <dbReference type="ChEBI" id="CHEBI:29033"/>
        <dbReference type="ChEBI" id="CHEBI:29034"/>
        <dbReference type="ChEBI" id="CHEBI:132124"/>
        <dbReference type="EC" id="7.1.1.8"/>
    </reaction>
</comment>
<dbReference type="AlphaFoldDB" id="A0A378IZS3"/>
<keyword evidence="12 19" id="KW-0249">Electron transport</keyword>
<dbReference type="NCBIfam" id="TIGR01416">
    <property type="entry name" value="Rieske_proteo"/>
    <property type="match status" value="1"/>
</dbReference>
<dbReference type="InterPro" id="IPR036922">
    <property type="entry name" value="Rieske_2Fe-2S_sf"/>
</dbReference>
<dbReference type="PANTHER" id="PTHR10134">
    <property type="entry name" value="CYTOCHROME B-C1 COMPLEX SUBUNIT RIESKE, MITOCHONDRIAL"/>
    <property type="match status" value="1"/>
</dbReference>
<feature type="region of interest" description="Disordered" evidence="21">
    <location>
        <begin position="1"/>
        <end position="21"/>
    </location>
</feature>
<keyword evidence="23" id="KW-0560">Oxidoreductase</keyword>
<accession>A0A378IZS3</accession>
<protein>
    <recommendedName>
        <fullName evidence="5 19">Ubiquinol-cytochrome c reductase iron-sulfur subunit</fullName>
        <ecNumber evidence="4 19">7.1.1.8</ecNumber>
    </recommendedName>
</protein>
<dbReference type="GO" id="GO:0016491">
    <property type="term" value="F:oxidoreductase activity"/>
    <property type="evidence" value="ECO:0007669"/>
    <property type="project" value="UniProtKB-KW"/>
</dbReference>
<reference evidence="23 24" key="1">
    <citation type="submission" date="2018-06" db="EMBL/GenBank/DDBJ databases">
        <authorList>
            <consortium name="Pathogen Informatics"/>
            <person name="Doyle S."/>
        </authorList>
    </citation>
    <scope>NUCLEOTIDE SEQUENCE [LARGE SCALE GENOMIC DNA]</scope>
    <source>
        <strain evidence="23 24">NCTC13292</strain>
    </source>
</reference>
<dbReference type="Pfam" id="PF00355">
    <property type="entry name" value="Rieske"/>
    <property type="match status" value="1"/>
</dbReference>
<evidence type="ECO:0000256" key="12">
    <source>
        <dbReference type="ARBA" id="ARBA00022982"/>
    </source>
</evidence>
<gene>
    <name evidence="23" type="primary">petA</name>
    <name evidence="23" type="ORF">NCTC13292_00594</name>
</gene>
<evidence type="ECO:0000256" key="14">
    <source>
        <dbReference type="ARBA" id="ARBA00023004"/>
    </source>
</evidence>
<dbReference type="InterPro" id="IPR005805">
    <property type="entry name" value="Rieske_Fe-S_prot_C"/>
</dbReference>
<comment type="subunit">
    <text evidence="3 20">The main subunits of complex b-c1 are: cytochrome b, cytochrome c1 and the Rieske protein.</text>
</comment>
<name>A0A378IZS3_9GAMM</name>
<dbReference type="EC" id="7.1.1.8" evidence="4 19"/>
<evidence type="ECO:0000256" key="21">
    <source>
        <dbReference type="SAM" id="MobiDB-lite"/>
    </source>
</evidence>
<evidence type="ECO:0000259" key="22">
    <source>
        <dbReference type="PROSITE" id="PS51296"/>
    </source>
</evidence>
<keyword evidence="13" id="KW-1133">Transmembrane helix</keyword>
<sequence length="211" mass="23297">MTVIDNVDPNPSSDDIPSEEEIDEQRRHFLVTTTSLLGGVGVACALTPFVASWFPSAKAQAAGAPVQVDLSKIEPGQQVTVEWRGRPVWIIRRTKEMLQQLSGHDEQLRDPDSLVDQQPTYAKNQYRSIKPEYLILVGVCTHLGCSPKYTPVDNELGPNWPGGFYCPCHGSTFDLAGRVFKGVPAPINLEVPPYQFISEHVIVIGQDKEEG</sequence>
<dbReference type="GO" id="GO:0046872">
    <property type="term" value="F:metal ion binding"/>
    <property type="evidence" value="ECO:0007669"/>
    <property type="project" value="UniProtKB-KW"/>
</dbReference>
<dbReference type="GO" id="GO:0051537">
    <property type="term" value="F:2 iron, 2 sulfur cluster binding"/>
    <property type="evidence" value="ECO:0007669"/>
    <property type="project" value="UniProtKB-KW"/>
</dbReference>
<evidence type="ECO:0000256" key="10">
    <source>
        <dbReference type="ARBA" id="ARBA00022723"/>
    </source>
</evidence>
<dbReference type="Gene3D" id="1.20.5.510">
    <property type="entry name" value="Single helix bin"/>
    <property type="match status" value="1"/>
</dbReference>
<evidence type="ECO:0000256" key="19">
    <source>
        <dbReference type="RuleBase" id="RU004494"/>
    </source>
</evidence>
<evidence type="ECO:0000313" key="24">
    <source>
        <dbReference type="Proteomes" id="UP000254677"/>
    </source>
</evidence>
<dbReference type="RefSeq" id="WP_115220421.1">
    <property type="nucleotide sequence ID" value="NZ_CAXYJE010000009.1"/>
</dbReference>
<evidence type="ECO:0000256" key="15">
    <source>
        <dbReference type="ARBA" id="ARBA00023014"/>
    </source>
</evidence>
<evidence type="ECO:0000256" key="17">
    <source>
        <dbReference type="ARBA" id="ARBA00023157"/>
    </source>
</evidence>
<proteinExistence type="predicted"/>
<dbReference type="InterPro" id="IPR017941">
    <property type="entry name" value="Rieske_2Fe-2S"/>
</dbReference>
<evidence type="ECO:0000256" key="7">
    <source>
        <dbReference type="ARBA" id="ARBA00022475"/>
    </source>
</evidence>
<evidence type="ECO:0000256" key="18">
    <source>
        <dbReference type="ARBA" id="ARBA00029351"/>
    </source>
</evidence>
<evidence type="ECO:0000256" key="5">
    <source>
        <dbReference type="ARBA" id="ARBA00019816"/>
    </source>
</evidence>
<evidence type="ECO:0000256" key="8">
    <source>
        <dbReference type="ARBA" id="ARBA00022692"/>
    </source>
</evidence>
<keyword evidence="7" id="KW-1003">Cell membrane</keyword>
<dbReference type="InterPro" id="IPR019470">
    <property type="entry name" value="Ubiq_cytC_Rdtase_Fe-S_su_TAT"/>
</dbReference>
<feature type="compositionally biased region" description="Low complexity" evidence="21">
    <location>
        <begin position="1"/>
        <end position="15"/>
    </location>
</feature>
<keyword evidence="8" id="KW-0812">Transmembrane</keyword>
<keyword evidence="10" id="KW-0479">Metal-binding</keyword>
<organism evidence="23 24">
    <name type="scientific">Legionella donaldsonii</name>
    <dbReference type="NCBI Taxonomy" id="45060"/>
    <lineage>
        <taxon>Bacteria</taxon>
        <taxon>Pseudomonadati</taxon>
        <taxon>Pseudomonadota</taxon>
        <taxon>Gammaproteobacteria</taxon>
        <taxon>Legionellales</taxon>
        <taxon>Legionellaceae</taxon>
        <taxon>Legionella</taxon>
    </lineage>
</organism>
<comment type="cofactor">
    <cofactor evidence="19">
        <name>[2Fe-2S] cluster</name>
        <dbReference type="ChEBI" id="CHEBI:190135"/>
    </cofactor>
    <text evidence="19">Binds 1 [2Fe-2S] cluster per subunit.</text>
</comment>
<dbReference type="OrthoDB" id="9767869at2"/>
<dbReference type="PRINTS" id="PR00162">
    <property type="entry name" value="RIESKE"/>
</dbReference>
<comment type="miscellaneous">
    <text evidence="19">The Rieske protein is a high potential 2Fe-2S protein.</text>
</comment>
<dbReference type="Pfam" id="PF10399">
    <property type="entry name" value="UCR_Fe-S_N"/>
    <property type="match status" value="1"/>
</dbReference>
<dbReference type="EMBL" id="UGOA01000001">
    <property type="protein sequence ID" value="STX40942.1"/>
    <property type="molecule type" value="Genomic_DNA"/>
</dbReference>
<dbReference type="GO" id="GO:0008121">
    <property type="term" value="F:quinol-cytochrome-c reductase activity"/>
    <property type="evidence" value="ECO:0007669"/>
    <property type="project" value="UniProtKB-EC"/>
</dbReference>
<evidence type="ECO:0000256" key="1">
    <source>
        <dbReference type="ARBA" id="ARBA00002444"/>
    </source>
</evidence>
<dbReference type="PROSITE" id="PS51296">
    <property type="entry name" value="RIESKE"/>
    <property type="match status" value="1"/>
</dbReference>